<dbReference type="OrthoDB" id="8300194at2759"/>
<dbReference type="Proteomes" id="UP000696280">
    <property type="component" value="Unassembled WGS sequence"/>
</dbReference>
<dbReference type="InterPro" id="IPR010730">
    <property type="entry name" value="HET"/>
</dbReference>
<dbReference type="PANTHER" id="PTHR33112">
    <property type="entry name" value="DOMAIN PROTEIN, PUTATIVE-RELATED"/>
    <property type="match status" value="1"/>
</dbReference>
<sequence>MQKLGAVSPMANFHFNLAFWAFEPRSANNRSRYFWTAIEQIFIFAQAGGRSLEIGHFGVYASSDNPASTFIDAIPPDFEVGSAQSFRVANEWLHDCVANHEKCPSSASGPLPTRVLDVCPNYGLEKLRLHASHEEKDQYAALSYCWGGPQPIVTTLESLESHQRELGIRYLWIDALCIIQDSLEDKGRELDKMGAIYKNALLTISASSAASCKDGFLQTRIPNHTPERFLLPFRCPDETMGSVIIQSEIDEGSRTLPAIDKRGWTFQERSLSPRLLIYGEQGLSFDCQAGEKRNGGRAVKWKPWDDWRANNPIFTKHEGDIEKLQRAWCFMVENYASRSLTFPEDKLTAISGVVGEFKRFFRGDEYLAGLWKVWILEFQYPGLVWFVNTLEDGRLYPRPKEYRAPSWSWAIVDGDVIYASKYDMGSSSFAEGLMFVSCKVEPAPLNRVSGGDLVLEGRLQPALWDVKNLDLTKGDGESADCYTLLDAIESVTGDNLLDVWCLQVRTNQGIILRKIGEGMYQRKGWFRTKNDGNWFEDRETVKLKIL</sequence>
<feature type="domain" description="Heterokaryon incompatibility" evidence="1">
    <location>
        <begin position="139"/>
        <end position="268"/>
    </location>
</feature>
<dbReference type="PANTHER" id="PTHR33112:SF16">
    <property type="entry name" value="HETEROKARYON INCOMPATIBILITY DOMAIN-CONTAINING PROTEIN"/>
    <property type="match status" value="1"/>
</dbReference>
<evidence type="ECO:0000313" key="2">
    <source>
        <dbReference type="EMBL" id="CAG8950288.1"/>
    </source>
</evidence>
<protein>
    <recommendedName>
        <fullName evidence="1">Heterokaryon incompatibility domain-containing protein</fullName>
    </recommendedName>
</protein>
<reference evidence="2" key="1">
    <citation type="submission" date="2021-07" db="EMBL/GenBank/DDBJ databases">
        <authorList>
            <person name="Durling M."/>
        </authorList>
    </citation>
    <scope>NUCLEOTIDE SEQUENCE</scope>
</reference>
<comment type="caution">
    <text evidence="2">The sequence shown here is derived from an EMBL/GenBank/DDBJ whole genome shotgun (WGS) entry which is preliminary data.</text>
</comment>
<name>A0A9N9PP46_9HELO</name>
<keyword evidence="3" id="KW-1185">Reference proteome</keyword>
<dbReference type="EMBL" id="CAJVRL010000037">
    <property type="protein sequence ID" value="CAG8950288.1"/>
    <property type="molecule type" value="Genomic_DNA"/>
</dbReference>
<organism evidence="2 3">
    <name type="scientific">Hymenoscyphus fraxineus</name>
    <dbReference type="NCBI Taxonomy" id="746836"/>
    <lineage>
        <taxon>Eukaryota</taxon>
        <taxon>Fungi</taxon>
        <taxon>Dikarya</taxon>
        <taxon>Ascomycota</taxon>
        <taxon>Pezizomycotina</taxon>
        <taxon>Leotiomycetes</taxon>
        <taxon>Helotiales</taxon>
        <taxon>Helotiaceae</taxon>
        <taxon>Hymenoscyphus</taxon>
    </lineage>
</organism>
<dbReference type="Pfam" id="PF06985">
    <property type="entry name" value="HET"/>
    <property type="match status" value="1"/>
</dbReference>
<evidence type="ECO:0000313" key="3">
    <source>
        <dbReference type="Proteomes" id="UP000696280"/>
    </source>
</evidence>
<proteinExistence type="predicted"/>
<accession>A0A9N9PP46</accession>
<evidence type="ECO:0000259" key="1">
    <source>
        <dbReference type="Pfam" id="PF06985"/>
    </source>
</evidence>
<dbReference type="AlphaFoldDB" id="A0A9N9PP46"/>
<gene>
    <name evidence="2" type="ORF">HYFRA_00006780</name>
</gene>